<keyword evidence="1" id="KW-0812">Transmembrane</keyword>
<keyword evidence="3" id="KW-1185">Reference proteome</keyword>
<feature type="transmembrane region" description="Helical" evidence="1">
    <location>
        <begin position="76"/>
        <end position="97"/>
    </location>
</feature>
<dbReference type="EMBL" id="JAUOEL010000008">
    <property type="protein sequence ID" value="MDO5976589.1"/>
    <property type="molecule type" value="Genomic_DNA"/>
</dbReference>
<dbReference type="Proteomes" id="UP001176806">
    <property type="component" value="Unassembled WGS sequence"/>
</dbReference>
<evidence type="ECO:0000256" key="1">
    <source>
        <dbReference type="SAM" id="Phobius"/>
    </source>
</evidence>
<gene>
    <name evidence="2" type="ORF">Q4Q40_20500</name>
</gene>
<comment type="caution">
    <text evidence="2">The sequence shown here is derived from an EMBL/GenBank/DDBJ whole genome shotgun (WGS) entry which is preliminary data.</text>
</comment>
<keyword evidence="1" id="KW-0472">Membrane</keyword>
<protein>
    <submittedName>
        <fullName evidence="2">Uncharacterized protein</fullName>
    </submittedName>
</protein>
<dbReference type="RefSeq" id="WP_303303893.1">
    <property type="nucleotide sequence ID" value="NZ_BAABDA010000007.1"/>
</dbReference>
<sequence>MIFKYLGITVLILIILITLFNSLSTELNEFVNRSLIHPFLSETKYFTAQIIFNLTIMFFISGNIGKSVIEKDKAPFWTTFFGYLKMSIGFFFIAMLSEMTLRTFEYGFDFKLFGLGILIWVFTGGPIFLIIGGVYGGIISSFIGKEIVNKKNVLQ</sequence>
<feature type="transmembrane region" description="Helical" evidence="1">
    <location>
        <begin position="46"/>
        <end position="64"/>
    </location>
</feature>
<evidence type="ECO:0000313" key="2">
    <source>
        <dbReference type="EMBL" id="MDO5976589.1"/>
    </source>
</evidence>
<accession>A0ABT8WU21</accession>
<reference evidence="2" key="1">
    <citation type="submission" date="2023-07" db="EMBL/GenBank/DDBJ databases">
        <title>Two novel species in the genus Flavivirga.</title>
        <authorList>
            <person name="Kwon K."/>
        </authorList>
    </citation>
    <scope>NUCLEOTIDE SEQUENCE</scope>
    <source>
        <strain evidence="2">KACC 14158</strain>
    </source>
</reference>
<feature type="transmembrane region" description="Helical" evidence="1">
    <location>
        <begin position="117"/>
        <end position="143"/>
    </location>
</feature>
<organism evidence="2 3">
    <name type="scientific">Flavivirga jejuensis</name>
    <dbReference type="NCBI Taxonomy" id="870487"/>
    <lineage>
        <taxon>Bacteria</taxon>
        <taxon>Pseudomonadati</taxon>
        <taxon>Bacteroidota</taxon>
        <taxon>Flavobacteriia</taxon>
        <taxon>Flavobacteriales</taxon>
        <taxon>Flavobacteriaceae</taxon>
        <taxon>Flavivirga</taxon>
    </lineage>
</organism>
<evidence type="ECO:0000313" key="3">
    <source>
        <dbReference type="Proteomes" id="UP001176806"/>
    </source>
</evidence>
<proteinExistence type="predicted"/>
<keyword evidence="1" id="KW-1133">Transmembrane helix</keyword>
<name>A0ABT8WU21_9FLAO</name>